<feature type="compositionally biased region" description="Polar residues" evidence="1">
    <location>
        <begin position="569"/>
        <end position="582"/>
    </location>
</feature>
<feature type="region of interest" description="Disordered" evidence="1">
    <location>
        <begin position="29"/>
        <end position="99"/>
    </location>
</feature>
<evidence type="ECO:0000313" key="2">
    <source>
        <dbReference type="EMBL" id="KAI6783689.1"/>
    </source>
</evidence>
<feature type="compositionally biased region" description="Polar residues" evidence="1">
    <location>
        <begin position="455"/>
        <end position="467"/>
    </location>
</feature>
<feature type="compositionally biased region" description="Polar residues" evidence="1">
    <location>
        <begin position="330"/>
        <end position="342"/>
    </location>
</feature>
<proteinExistence type="predicted"/>
<protein>
    <recommendedName>
        <fullName evidence="4">Stc1 domain-containing protein</fullName>
    </recommendedName>
</protein>
<feature type="compositionally biased region" description="Basic and acidic residues" evidence="1">
    <location>
        <begin position="386"/>
        <end position="395"/>
    </location>
</feature>
<gene>
    <name evidence="2" type="ORF">J7T54_001565</name>
</gene>
<accession>A0A9P9Y684</accession>
<organism evidence="2 3">
    <name type="scientific">Emericellopsis cladophorae</name>
    <dbReference type="NCBI Taxonomy" id="2686198"/>
    <lineage>
        <taxon>Eukaryota</taxon>
        <taxon>Fungi</taxon>
        <taxon>Dikarya</taxon>
        <taxon>Ascomycota</taxon>
        <taxon>Pezizomycotina</taxon>
        <taxon>Sordariomycetes</taxon>
        <taxon>Hypocreomycetidae</taxon>
        <taxon>Hypocreales</taxon>
        <taxon>Bionectriaceae</taxon>
        <taxon>Emericellopsis</taxon>
    </lineage>
</organism>
<feature type="compositionally biased region" description="Acidic residues" evidence="1">
    <location>
        <begin position="59"/>
        <end position="72"/>
    </location>
</feature>
<keyword evidence="3" id="KW-1185">Reference proteome</keyword>
<comment type="caution">
    <text evidence="2">The sequence shown here is derived from an EMBL/GenBank/DDBJ whole genome shotgun (WGS) entry which is preliminary data.</text>
</comment>
<feature type="region of interest" description="Disordered" evidence="1">
    <location>
        <begin position="121"/>
        <end position="143"/>
    </location>
</feature>
<dbReference type="EMBL" id="JAGIXG020000006">
    <property type="protein sequence ID" value="KAI6783689.1"/>
    <property type="molecule type" value="Genomic_DNA"/>
</dbReference>
<reference evidence="2" key="1">
    <citation type="journal article" date="2021" name="J Fungi (Basel)">
        <title>Genomic and Metabolomic Analyses of the Marine Fungus Emericellopsis cladophorae: Insights into Saltwater Adaptability Mechanisms and Its Biosynthetic Potential.</title>
        <authorList>
            <person name="Goncalves M.F.M."/>
            <person name="Hilario S."/>
            <person name="Van de Peer Y."/>
            <person name="Esteves A.C."/>
            <person name="Alves A."/>
        </authorList>
    </citation>
    <scope>NUCLEOTIDE SEQUENCE</scope>
    <source>
        <strain evidence="2">MUM 19.33</strain>
    </source>
</reference>
<feature type="region of interest" description="Disordered" evidence="1">
    <location>
        <begin position="758"/>
        <end position="781"/>
    </location>
</feature>
<feature type="compositionally biased region" description="Low complexity" evidence="1">
    <location>
        <begin position="486"/>
        <end position="512"/>
    </location>
</feature>
<name>A0A9P9Y684_9HYPO</name>
<feature type="region of interest" description="Disordered" evidence="1">
    <location>
        <begin position="664"/>
        <end position="715"/>
    </location>
</feature>
<evidence type="ECO:0000313" key="3">
    <source>
        <dbReference type="Proteomes" id="UP001055219"/>
    </source>
</evidence>
<evidence type="ECO:0000256" key="1">
    <source>
        <dbReference type="SAM" id="MobiDB-lite"/>
    </source>
</evidence>
<dbReference type="OrthoDB" id="5415512at2759"/>
<feature type="compositionally biased region" description="Basic residues" evidence="1">
    <location>
        <begin position="29"/>
        <end position="51"/>
    </location>
</feature>
<feature type="region of interest" description="Disordered" evidence="1">
    <location>
        <begin position="330"/>
        <end position="395"/>
    </location>
</feature>
<dbReference type="RefSeq" id="XP_051364545.1">
    <property type="nucleotide sequence ID" value="XM_051503574.1"/>
</dbReference>
<feature type="region of interest" description="Disordered" evidence="1">
    <location>
        <begin position="568"/>
        <end position="597"/>
    </location>
</feature>
<evidence type="ECO:0008006" key="4">
    <source>
        <dbReference type="Google" id="ProtNLM"/>
    </source>
</evidence>
<feature type="region of interest" description="Disordered" evidence="1">
    <location>
        <begin position="405"/>
        <end position="424"/>
    </location>
</feature>
<feature type="compositionally biased region" description="Basic and acidic residues" evidence="1">
    <location>
        <begin position="346"/>
        <end position="366"/>
    </location>
</feature>
<feature type="region of interest" description="Disordered" evidence="1">
    <location>
        <begin position="436"/>
        <end position="467"/>
    </location>
</feature>
<feature type="region of interest" description="Disordered" evidence="1">
    <location>
        <begin position="183"/>
        <end position="216"/>
    </location>
</feature>
<dbReference type="GeneID" id="75828082"/>
<dbReference type="Proteomes" id="UP001055219">
    <property type="component" value="Unassembled WGS sequence"/>
</dbReference>
<dbReference type="AlphaFoldDB" id="A0A9P9Y684"/>
<feature type="region of interest" description="Disordered" evidence="1">
    <location>
        <begin position="479"/>
        <end position="551"/>
    </location>
</feature>
<feature type="compositionally biased region" description="Acidic residues" evidence="1">
    <location>
        <begin position="765"/>
        <end position="774"/>
    </location>
</feature>
<reference evidence="2" key="2">
    <citation type="submission" date="2022-07" db="EMBL/GenBank/DDBJ databases">
        <authorList>
            <person name="Goncalves M.F.M."/>
            <person name="Hilario S."/>
            <person name="Van De Peer Y."/>
            <person name="Esteves A.C."/>
            <person name="Alves A."/>
        </authorList>
    </citation>
    <scope>NUCLEOTIDE SEQUENCE</scope>
    <source>
        <strain evidence="2">MUM 19.33</strain>
    </source>
</reference>
<sequence>MMGLLAGRKVKRHGSPEVDLLLAAFHIPTRRKHGKKTSKRTRRSSKARHCLKTAAQHEGEEDEEDEEPDSSFDSDVPLLPTSPRSKRKSSNKDKRVADVVPRSLIETDVTALHNTRTSMPKNIDHARHVKQSSPTPHGSDNGAWMPRAVPHQYYLPATCLTRSPESHRYDSSRLTPAYHQWDDASGQNQQQGLKSLGGDQYASVRNDHDPGVLKSPAPIIAEKTEKRSEDRAELQDKSLLHACAGCGCVRSRKYHEKHVIAPGKTKQPSLCENCRAKLHQTGLIGKLKRHVCFGCGIYRSRSFNEEHPARPEEKLLVNYCVRCENEMGTSPSDISHQESGCNTPKDAPEEPHDARSRVPKPPEPKHRSPLSASPILDKSSTPACLPKRDHGASRRRDVIEPILEAAFNSSHKQEQSRPQYRPPFMEDVTTPLLARPSSSFVHNEPGLEESPPQTPSIAPNGTKNTRLSSILRCKTIVQEEGPGMDSSSPTKSTTSSDLSEVGSGSTTSSSKTVKFKNLVGVRRSRSPSESGFASQEETEEPIKPDDDTQPCRIGTYGCNPLMDERGRPLSTSERLGSFSSNAPHPEAYDEYDDGMPRGLEDRYSQSTRDHTRGAFSGYGGAFSSDAGFKTKAWDWSDFNAGDSFPMPQIQRSAFSSYFNDAADNYEGMPSSPQPCPHADGPVDQQPPETVPSSAREASDFNPCTTKQRTSHFHPAHDTIYDSEPIIEEADSTISSPARISLLLEYELGAIPVLDLDGETIVNESPEPEDTSPDEDSGRDFDVPCLLSMLATEKSNY</sequence>